<feature type="domain" description="2Fe-2S ferredoxin-type" evidence="9">
    <location>
        <begin position="272"/>
        <end position="361"/>
    </location>
</feature>
<comment type="cofactor">
    <cofactor evidence="1">
        <name>FAD</name>
        <dbReference type="ChEBI" id="CHEBI:57692"/>
    </cofactor>
</comment>
<dbReference type="InterPro" id="IPR001041">
    <property type="entry name" value="2Fe-2S_ferredoxin-type"/>
</dbReference>
<dbReference type="Gene3D" id="3.40.50.80">
    <property type="entry name" value="Nucleotide-binding domain of ferredoxin-NADP reductase (FNR) module"/>
    <property type="match status" value="1"/>
</dbReference>
<dbReference type="PRINTS" id="PR00371">
    <property type="entry name" value="FPNCR"/>
</dbReference>
<feature type="domain" description="FAD-binding FR-type" evidence="10">
    <location>
        <begin position="3"/>
        <end position="108"/>
    </location>
</feature>
<evidence type="ECO:0000256" key="8">
    <source>
        <dbReference type="ARBA" id="ARBA00023014"/>
    </source>
</evidence>
<dbReference type="PANTHER" id="PTHR47354:SF8">
    <property type="entry name" value="1,2-PHENYLACETYL-COA EPOXIDASE, SUBUNIT E"/>
    <property type="match status" value="1"/>
</dbReference>
<keyword evidence="2" id="KW-0285">Flavoprotein</keyword>
<dbReference type="AlphaFoldDB" id="A0A1M3KX02"/>
<dbReference type="InterPro" id="IPR001433">
    <property type="entry name" value="OxRdtase_FAD/NAD-bd"/>
</dbReference>
<dbReference type="STRING" id="1895771.BGO89_10495"/>
<dbReference type="SUPFAM" id="SSF52343">
    <property type="entry name" value="Ferredoxin reductase-like, C-terminal NADP-linked domain"/>
    <property type="match status" value="1"/>
</dbReference>
<keyword evidence="8" id="KW-0411">Iron-sulfur</keyword>
<dbReference type="PROSITE" id="PS51384">
    <property type="entry name" value="FAD_FR"/>
    <property type="match status" value="1"/>
</dbReference>
<organism evidence="11 12">
    <name type="scientific">Candidatus Kapaibacterium thiocyanatum</name>
    <dbReference type="NCBI Taxonomy" id="1895771"/>
    <lineage>
        <taxon>Bacteria</taxon>
        <taxon>Pseudomonadati</taxon>
        <taxon>Candidatus Kapaibacteriota</taxon>
        <taxon>Candidatus Kapaibacteriia</taxon>
        <taxon>Candidatus Kapaibacteriales</taxon>
        <taxon>Candidatus Kapaibacteriaceae</taxon>
        <taxon>Candidatus Kapaibacterium</taxon>
    </lineage>
</organism>
<dbReference type="Pfam" id="PF00970">
    <property type="entry name" value="FAD_binding_6"/>
    <property type="match status" value="1"/>
</dbReference>
<dbReference type="InterPro" id="IPR017927">
    <property type="entry name" value="FAD-bd_FR_type"/>
</dbReference>
<name>A0A1M3KX02_9BACT</name>
<gene>
    <name evidence="11" type="ORF">BGO89_10495</name>
</gene>
<sequence length="361" mass="40527">MSVRFHTLTIADVRRETPDAIAITFAVPDDLKPVFQYKQGQYITVRVDVDGVSHRRNYSLCSSPVLDEPLTIGVKRINDGVVSGWLNDRVRVGDSIEVYPPMGNFTRELQPDHARHYVLFGGGSGITPLLSILKSILRVEPGSVVTLLYANRNEASIMFDGQLQKLRTDYGDRLRIVHILEDTASSAREAIAGRMEPDTVRTLIRSWVPDPAISEFFICGPQGMMQGILDVLHERGVDDRHIHREYFTLTKDDMEQRDQVAPTDAGDEIVTRTVTVRLYGQEHTFEVHPDETILTAAIRENVDPPFACQIGACCTCRAKLTTGRVVMDEREALSDDEMEEGYILTCQSHPLTDGCFADYDQ</sequence>
<dbReference type="GO" id="GO:0050660">
    <property type="term" value="F:flavin adenine dinucleotide binding"/>
    <property type="evidence" value="ECO:0007669"/>
    <property type="project" value="TreeGrafter"/>
</dbReference>
<evidence type="ECO:0000256" key="3">
    <source>
        <dbReference type="ARBA" id="ARBA00022714"/>
    </source>
</evidence>
<evidence type="ECO:0000313" key="12">
    <source>
        <dbReference type="Proteomes" id="UP000184233"/>
    </source>
</evidence>
<evidence type="ECO:0000256" key="5">
    <source>
        <dbReference type="ARBA" id="ARBA00022827"/>
    </source>
</evidence>
<comment type="caution">
    <text evidence="11">The sequence shown here is derived from an EMBL/GenBank/DDBJ whole genome shotgun (WGS) entry which is preliminary data.</text>
</comment>
<evidence type="ECO:0000259" key="10">
    <source>
        <dbReference type="PROSITE" id="PS51384"/>
    </source>
</evidence>
<dbReference type="SUPFAM" id="SSF63380">
    <property type="entry name" value="Riboflavin synthase domain-like"/>
    <property type="match status" value="1"/>
</dbReference>
<dbReference type="Pfam" id="PF00111">
    <property type="entry name" value="Fer2"/>
    <property type="match status" value="1"/>
</dbReference>
<dbReference type="GO" id="GO:0046872">
    <property type="term" value="F:metal ion binding"/>
    <property type="evidence" value="ECO:0007669"/>
    <property type="project" value="UniProtKB-KW"/>
</dbReference>
<evidence type="ECO:0000256" key="2">
    <source>
        <dbReference type="ARBA" id="ARBA00022630"/>
    </source>
</evidence>
<dbReference type="Proteomes" id="UP000184233">
    <property type="component" value="Unassembled WGS sequence"/>
</dbReference>
<accession>A0A1M3KX02</accession>
<dbReference type="Gene3D" id="3.10.20.30">
    <property type="match status" value="1"/>
</dbReference>
<dbReference type="InterPro" id="IPR050415">
    <property type="entry name" value="MRET"/>
</dbReference>
<evidence type="ECO:0000256" key="4">
    <source>
        <dbReference type="ARBA" id="ARBA00022723"/>
    </source>
</evidence>
<dbReference type="InterPro" id="IPR036010">
    <property type="entry name" value="2Fe-2S_ferredoxin-like_sf"/>
</dbReference>
<dbReference type="InterPro" id="IPR001709">
    <property type="entry name" value="Flavoprot_Pyr_Nucl_cyt_Rdtase"/>
</dbReference>
<evidence type="ECO:0008006" key="13">
    <source>
        <dbReference type="Google" id="ProtNLM"/>
    </source>
</evidence>
<dbReference type="PRINTS" id="PR00406">
    <property type="entry name" value="CYTB5RDTASE"/>
</dbReference>
<evidence type="ECO:0000313" key="11">
    <source>
        <dbReference type="EMBL" id="OJX56942.1"/>
    </source>
</evidence>
<dbReference type="Gene3D" id="2.40.30.10">
    <property type="entry name" value="Translation factors"/>
    <property type="match status" value="1"/>
</dbReference>
<evidence type="ECO:0000259" key="9">
    <source>
        <dbReference type="PROSITE" id="PS51085"/>
    </source>
</evidence>
<dbReference type="PROSITE" id="PS51085">
    <property type="entry name" value="2FE2S_FER_2"/>
    <property type="match status" value="1"/>
</dbReference>
<keyword evidence="4" id="KW-0479">Metal-binding</keyword>
<dbReference type="InterPro" id="IPR039261">
    <property type="entry name" value="FNR_nucleotide-bd"/>
</dbReference>
<dbReference type="Pfam" id="PF00175">
    <property type="entry name" value="NAD_binding_1"/>
    <property type="match status" value="1"/>
</dbReference>
<keyword evidence="7" id="KW-0408">Iron</keyword>
<dbReference type="GO" id="GO:0016491">
    <property type="term" value="F:oxidoreductase activity"/>
    <property type="evidence" value="ECO:0007669"/>
    <property type="project" value="UniProtKB-KW"/>
</dbReference>
<evidence type="ECO:0000256" key="1">
    <source>
        <dbReference type="ARBA" id="ARBA00001974"/>
    </source>
</evidence>
<dbReference type="CDD" id="cd00207">
    <property type="entry name" value="fer2"/>
    <property type="match status" value="1"/>
</dbReference>
<evidence type="ECO:0000256" key="7">
    <source>
        <dbReference type="ARBA" id="ARBA00023004"/>
    </source>
</evidence>
<evidence type="ECO:0000256" key="6">
    <source>
        <dbReference type="ARBA" id="ARBA00023002"/>
    </source>
</evidence>
<proteinExistence type="predicted"/>
<dbReference type="PANTHER" id="PTHR47354">
    <property type="entry name" value="NADH OXIDOREDUCTASE HCR"/>
    <property type="match status" value="1"/>
</dbReference>
<dbReference type="SUPFAM" id="SSF54292">
    <property type="entry name" value="2Fe-2S ferredoxin-like"/>
    <property type="match status" value="1"/>
</dbReference>
<dbReference type="CDD" id="cd06214">
    <property type="entry name" value="PA_degradation_oxidoreductase_like"/>
    <property type="match status" value="1"/>
</dbReference>
<dbReference type="GO" id="GO:0051537">
    <property type="term" value="F:2 iron, 2 sulfur cluster binding"/>
    <property type="evidence" value="ECO:0007669"/>
    <property type="project" value="UniProtKB-KW"/>
</dbReference>
<dbReference type="InterPro" id="IPR008333">
    <property type="entry name" value="Cbr1-like_FAD-bd_dom"/>
</dbReference>
<keyword evidence="6" id="KW-0560">Oxidoreductase</keyword>
<dbReference type="InterPro" id="IPR012675">
    <property type="entry name" value="Beta-grasp_dom_sf"/>
</dbReference>
<keyword evidence="5" id="KW-0274">FAD</keyword>
<protein>
    <recommendedName>
        <fullName evidence="13">Phenylacetic acid degradation protein</fullName>
    </recommendedName>
</protein>
<dbReference type="InterPro" id="IPR017938">
    <property type="entry name" value="Riboflavin_synthase-like_b-brl"/>
</dbReference>
<dbReference type="EMBL" id="MKVH01000024">
    <property type="protein sequence ID" value="OJX56942.1"/>
    <property type="molecule type" value="Genomic_DNA"/>
</dbReference>
<reference evidence="11 12" key="1">
    <citation type="submission" date="2016-09" db="EMBL/GenBank/DDBJ databases">
        <title>Genome-resolved meta-omics ties microbial dynamics to process performance in biotechnology for thiocyanate degradation.</title>
        <authorList>
            <person name="Kantor R.S."/>
            <person name="Huddy R.J."/>
            <person name="Iyer R."/>
            <person name="Thomas B.C."/>
            <person name="Brown C.T."/>
            <person name="Anantharaman K."/>
            <person name="Tringe S."/>
            <person name="Hettich R.L."/>
            <person name="Harrison S.T."/>
            <person name="Banfield J.F."/>
        </authorList>
    </citation>
    <scope>NUCLEOTIDE SEQUENCE [LARGE SCALE GENOMIC DNA]</scope>
    <source>
        <strain evidence="11">59-99</strain>
    </source>
</reference>
<keyword evidence="3" id="KW-0001">2Fe-2S</keyword>